<dbReference type="Pfam" id="PF20772">
    <property type="entry name" value="TACO1_YebC_N"/>
    <property type="match status" value="1"/>
</dbReference>
<evidence type="ECO:0000313" key="8">
    <source>
        <dbReference type="Proteomes" id="UP000034927"/>
    </source>
</evidence>
<evidence type="ECO:0000313" key="7">
    <source>
        <dbReference type="EMBL" id="KKP59575.1"/>
    </source>
</evidence>
<feature type="domain" description="TACO1/YebC-like N-terminal" evidence="6">
    <location>
        <begin position="5"/>
        <end position="76"/>
    </location>
</feature>
<dbReference type="NCBIfam" id="NF009044">
    <property type="entry name" value="PRK12378.1"/>
    <property type="match status" value="1"/>
</dbReference>
<dbReference type="GO" id="GO:0006355">
    <property type="term" value="P:regulation of DNA-templated transcription"/>
    <property type="evidence" value="ECO:0007669"/>
    <property type="project" value="UniProtKB-UniRule"/>
</dbReference>
<dbReference type="EMBL" id="LBPO01000001">
    <property type="protein sequence ID" value="KKP59575.1"/>
    <property type="molecule type" value="Genomic_DNA"/>
</dbReference>
<comment type="similarity">
    <text evidence="1 4">Belongs to the TACO1 family.</text>
</comment>
<dbReference type="InterPro" id="IPR017856">
    <property type="entry name" value="Integrase-like_N"/>
</dbReference>
<dbReference type="GO" id="GO:0003677">
    <property type="term" value="F:DNA binding"/>
    <property type="evidence" value="ECO:0007669"/>
    <property type="project" value="UniProtKB-UniRule"/>
</dbReference>
<evidence type="ECO:0000256" key="3">
    <source>
        <dbReference type="ARBA" id="ARBA00023163"/>
    </source>
</evidence>
<dbReference type="InterPro" id="IPR029072">
    <property type="entry name" value="YebC-like"/>
</dbReference>
<dbReference type="InterPro" id="IPR026564">
    <property type="entry name" value="Transcrip_reg_TACO1-like_dom3"/>
</dbReference>
<gene>
    <name evidence="7" type="ORF">UR53_C0001G0075</name>
</gene>
<dbReference type="InterPro" id="IPR048300">
    <property type="entry name" value="TACO1_YebC-like_2nd/3rd_dom"/>
</dbReference>
<dbReference type="AlphaFoldDB" id="A0A0G0D8H5"/>
<keyword evidence="2 4" id="KW-0805">Transcription regulation</keyword>
<evidence type="ECO:0000256" key="4">
    <source>
        <dbReference type="HAMAP-Rule" id="MF_00693"/>
    </source>
</evidence>
<evidence type="ECO:0000256" key="1">
    <source>
        <dbReference type="ARBA" id="ARBA00008724"/>
    </source>
</evidence>
<keyword evidence="3 4" id="KW-0804">Transcription</keyword>
<comment type="caution">
    <text evidence="7">The sequence shown here is derived from an EMBL/GenBank/DDBJ whole genome shotgun (WGS) entry which is preliminary data.</text>
</comment>
<dbReference type="FunFam" id="1.10.10.200:FF:000002">
    <property type="entry name" value="Probable transcriptional regulatory protein CLM62_37755"/>
    <property type="match status" value="1"/>
</dbReference>
<dbReference type="Gene3D" id="1.10.10.200">
    <property type="match status" value="1"/>
</dbReference>
<dbReference type="Pfam" id="PF01709">
    <property type="entry name" value="Transcrip_reg"/>
    <property type="match status" value="1"/>
</dbReference>
<dbReference type="PANTHER" id="PTHR12532:SF0">
    <property type="entry name" value="TRANSLATIONAL ACTIVATOR OF CYTOCHROME C OXIDASE 1"/>
    <property type="match status" value="1"/>
</dbReference>
<evidence type="ECO:0000259" key="6">
    <source>
        <dbReference type="Pfam" id="PF20772"/>
    </source>
</evidence>
<keyword evidence="4" id="KW-0238">DNA-binding</keyword>
<reference evidence="7 8" key="1">
    <citation type="journal article" date="2015" name="Nature">
        <title>rRNA introns, odd ribosomes, and small enigmatic genomes across a large radiation of phyla.</title>
        <authorList>
            <person name="Brown C.T."/>
            <person name="Hug L.A."/>
            <person name="Thomas B.C."/>
            <person name="Sharon I."/>
            <person name="Castelle C.J."/>
            <person name="Singh A."/>
            <person name="Wilkins M.J."/>
            <person name="Williams K.H."/>
            <person name="Banfield J.F."/>
        </authorList>
    </citation>
    <scope>NUCLEOTIDE SEQUENCE [LARGE SCALE GENOMIC DNA]</scope>
</reference>
<comment type="subcellular location">
    <subcellularLocation>
        <location evidence="4">Cytoplasm</location>
    </subcellularLocation>
</comment>
<dbReference type="GO" id="GO:0005737">
    <property type="term" value="C:cytoplasm"/>
    <property type="evidence" value="ECO:0007669"/>
    <property type="project" value="UniProtKB-SubCell"/>
</dbReference>
<name>A0A0G0D8H5_9BACT</name>
<dbReference type="NCBIfam" id="TIGR01033">
    <property type="entry name" value="YebC/PmpR family DNA-binding transcriptional regulator"/>
    <property type="match status" value="1"/>
</dbReference>
<dbReference type="HAMAP" id="MF_00693">
    <property type="entry name" value="Transcrip_reg_TACO1"/>
    <property type="match status" value="1"/>
</dbReference>
<accession>A0A0G0D8H5</accession>
<dbReference type="SUPFAM" id="SSF75625">
    <property type="entry name" value="YebC-like"/>
    <property type="match status" value="1"/>
</dbReference>
<evidence type="ECO:0000259" key="5">
    <source>
        <dbReference type="Pfam" id="PF01709"/>
    </source>
</evidence>
<protein>
    <recommendedName>
        <fullName evidence="4">Probable transcriptional regulatory protein UR53_C0001G0075</fullName>
    </recommendedName>
</protein>
<feature type="domain" description="TACO1/YebC-like second and third" evidence="5">
    <location>
        <begin position="84"/>
        <end position="243"/>
    </location>
</feature>
<evidence type="ECO:0000256" key="2">
    <source>
        <dbReference type="ARBA" id="ARBA00023015"/>
    </source>
</evidence>
<dbReference type="InterPro" id="IPR002876">
    <property type="entry name" value="Transcrip_reg_TACO1-like"/>
</dbReference>
<proteinExistence type="inferred from homology"/>
<dbReference type="PATRIC" id="fig|1619045.3.peg.80"/>
<dbReference type="Gene3D" id="3.30.70.980">
    <property type="match status" value="2"/>
</dbReference>
<dbReference type="NCBIfam" id="NF001030">
    <property type="entry name" value="PRK00110.1"/>
    <property type="match status" value="1"/>
</dbReference>
<organism evidence="7 8">
    <name type="scientific">Candidatus Magasanikbacteria bacterium GW2011_GWC2_34_16</name>
    <dbReference type="NCBI Taxonomy" id="1619045"/>
    <lineage>
        <taxon>Bacteria</taxon>
        <taxon>Candidatus Magasanikiibacteriota</taxon>
    </lineage>
</organism>
<dbReference type="PANTHER" id="PTHR12532">
    <property type="entry name" value="TRANSLATIONAL ACTIVATOR OF CYTOCHROME C OXIDASE 1"/>
    <property type="match status" value="1"/>
</dbReference>
<sequence>MSGHSKWHNIQARKGKQDAIRSNIFSKYAKQISIVTKTGGDKMDANFSLRLLVEKAKAAGMPKDNIDRAIKRGTGEINDGAQIEEALYEGYGANGIAVIIQTLSDNKNRTVSDLKHILSKRGGSLGNAGSVLWMFDQKGIIEISDEKFKATNLDKDDFELQMIDAGADDIVYEDGSVIIKTKMENYTKVLQKIKELNIEPNESGLQWIAKDKVVVDDEVRAKLEDLFEELEENDDVQDYFTNAE</sequence>
<dbReference type="Proteomes" id="UP000034927">
    <property type="component" value="Unassembled WGS sequence"/>
</dbReference>
<dbReference type="InterPro" id="IPR049083">
    <property type="entry name" value="TACO1_YebC_N"/>
</dbReference>
<keyword evidence="4" id="KW-0963">Cytoplasm</keyword>